<dbReference type="SUPFAM" id="SSF75005">
    <property type="entry name" value="Arabinanase/levansucrase/invertase"/>
    <property type="match status" value="1"/>
</dbReference>
<accession>A0A316HHU0</accession>
<gene>
    <name evidence="7" type="ORF">LX99_00163</name>
</gene>
<dbReference type="CDD" id="cd08995">
    <property type="entry name" value="GH32_EcAec43-like"/>
    <property type="match status" value="1"/>
</dbReference>
<dbReference type="InterPro" id="IPR001362">
    <property type="entry name" value="Glyco_hydro_32"/>
</dbReference>
<dbReference type="EC" id="3.2.1.26" evidence="2"/>
<evidence type="ECO:0000256" key="3">
    <source>
        <dbReference type="ARBA" id="ARBA00022801"/>
    </source>
</evidence>
<dbReference type="InterPro" id="IPR032507">
    <property type="entry name" value="BT1760-like_C"/>
</dbReference>
<dbReference type="PANTHER" id="PTHR43101">
    <property type="entry name" value="BETA-FRUCTOSIDASE"/>
    <property type="match status" value="1"/>
</dbReference>
<dbReference type="Gene3D" id="2.115.10.20">
    <property type="entry name" value="Glycosyl hydrolase domain, family 43"/>
    <property type="match status" value="1"/>
</dbReference>
<evidence type="ECO:0000313" key="7">
    <source>
        <dbReference type="EMBL" id="PWK79703.1"/>
    </source>
</evidence>
<evidence type="ECO:0000259" key="6">
    <source>
        <dbReference type="Pfam" id="PF16346"/>
    </source>
</evidence>
<evidence type="ECO:0000256" key="4">
    <source>
        <dbReference type="ARBA" id="ARBA00023295"/>
    </source>
</evidence>
<dbReference type="InterPro" id="IPR023296">
    <property type="entry name" value="Glyco_hydro_beta-prop_sf"/>
</dbReference>
<dbReference type="SMART" id="SM00640">
    <property type="entry name" value="Glyco_32"/>
    <property type="match status" value="1"/>
</dbReference>
<keyword evidence="4" id="KW-0326">Glycosidase</keyword>
<evidence type="ECO:0000256" key="2">
    <source>
        <dbReference type="ARBA" id="ARBA00012758"/>
    </source>
</evidence>
<dbReference type="InterPro" id="IPR013148">
    <property type="entry name" value="Glyco_hydro_32_N"/>
</dbReference>
<keyword evidence="3" id="KW-0378">Hydrolase</keyword>
<dbReference type="Proteomes" id="UP000245678">
    <property type="component" value="Unassembled WGS sequence"/>
</dbReference>
<keyword evidence="8" id="KW-1185">Reference proteome</keyword>
<reference evidence="7 8" key="1">
    <citation type="submission" date="2018-05" db="EMBL/GenBank/DDBJ databases">
        <title>Genomic Encyclopedia of Archaeal and Bacterial Type Strains, Phase II (KMG-II): from individual species to whole genera.</title>
        <authorList>
            <person name="Goeker M."/>
        </authorList>
    </citation>
    <scope>NUCLEOTIDE SEQUENCE [LARGE SCALE GENOMIC DNA]</scope>
    <source>
        <strain evidence="7 8">DSM 19975</strain>
    </source>
</reference>
<feature type="domain" description="Glycosyl hydrolase family 32 N-terminal" evidence="5">
    <location>
        <begin position="57"/>
        <end position="329"/>
    </location>
</feature>
<dbReference type="PANTHER" id="PTHR43101:SF1">
    <property type="entry name" value="BETA-FRUCTOSIDASE"/>
    <property type="match status" value="1"/>
</dbReference>
<evidence type="ECO:0000313" key="8">
    <source>
        <dbReference type="Proteomes" id="UP000245678"/>
    </source>
</evidence>
<dbReference type="InterPro" id="IPR051214">
    <property type="entry name" value="GH32_Enzymes"/>
</dbReference>
<dbReference type="PROSITE" id="PS51257">
    <property type="entry name" value="PROKAR_LIPOPROTEIN"/>
    <property type="match status" value="1"/>
</dbReference>
<dbReference type="RefSeq" id="WP_109605533.1">
    <property type="nucleotide sequence ID" value="NZ_QGHA01000001.1"/>
</dbReference>
<dbReference type="SUPFAM" id="SSF49899">
    <property type="entry name" value="Concanavalin A-like lectins/glucanases"/>
    <property type="match status" value="1"/>
</dbReference>
<feature type="domain" description="BT1760-like C-terminal" evidence="6">
    <location>
        <begin position="369"/>
        <end position="514"/>
    </location>
</feature>
<evidence type="ECO:0000256" key="1">
    <source>
        <dbReference type="ARBA" id="ARBA00009902"/>
    </source>
</evidence>
<dbReference type="GO" id="GO:0004564">
    <property type="term" value="F:beta-fructofuranosidase activity"/>
    <property type="evidence" value="ECO:0007669"/>
    <property type="project" value="UniProtKB-EC"/>
</dbReference>
<dbReference type="Pfam" id="PF16346">
    <property type="entry name" value="GH32_BT1760-like_C"/>
    <property type="match status" value="1"/>
</dbReference>
<organism evidence="7 8">
    <name type="scientific">Mucilaginibacter oryzae</name>
    <dbReference type="NCBI Taxonomy" id="468058"/>
    <lineage>
        <taxon>Bacteria</taxon>
        <taxon>Pseudomonadati</taxon>
        <taxon>Bacteroidota</taxon>
        <taxon>Sphingobacteriia</taxon>
        <taxon>Sphingobacteriales</taxon>
        <taxon>Sphingobacteriaceae</taxon>
        <taxon>Mucilaginibacter</taxon>
    </lineage>
</organism>
<dbReference type="Gene3D" id="2.60.120.560">
    <property type="entry name" value="Exo-inulinase, domain 1"/>
    <property type="match status" value="1"/>
</dbReference>
<proteinExistence type="inferred from homology"/>
<dbReference type="EMBL" id="QGHA01000001">
    <property type="protein sequence ID" value="PWK79703.1"/>
    <property type="molecule type" value="Genomic_DNA"/>
</dbReference>
<sequence length="522" mass="57241">MNSILNRYILAAAITVALMAGGCKKDTVNKTSLELTADAKFNIYPKAVSNTATGSTKGWVGDVMPYYVNGQFELFYLHDAPDQVKQSSPGQHDIHKFSSKDLLNFSDDGEAIPYGNANTQDNLIGTGSMIKVGDTYYYYYTGFNGNANWLTNNNPGFANANTREAVMYATSKDLKTWTKKSDYVLRASTGYSGTDFRDPYVFYNDEFSQYWMLVSTQQNGKGVVLVYTADDLASNKWTIKGPLTVEGDYLMLECSQILKINGKYFMLFAEDWTSTPGTHYRVASTTAGPWLKPADGQDMFDGYQFYAGRETTDGAKYYAFGWAHRRTPENDGGTLTYAGNMIAHEVFAIGSDKLGVRSPASLNGYFGKQSEPAISGNAGTVSQTGGSYSLNGSTAPALYKFGAMDSTVMLRGTFNLSNVTGTASIGLNTRADNSSTYVIKMEPANHRIAAYNNGKEVTRVPFTFEAGKAYNFSLVMDASVAVLYVNDQVALSNRVYSMAGNPWSLSADMLNFNITNLKVFKH</sequence>
<dbReference type="Pfam" id="PF00251">
    <property type="entry name" value="Glyco_hydro_32N"/>
    <property type="match status" value="1"/>
</dbReference>
<dbReference type="GO" id="GO:0005975">
    <property type="term" value="P:carbohydrate metabolic process"/>
    <property type="evidence" value="ECO:0007669"/>
    <property type="project" value="InterPro"/>
</dbReference>
<protein>
    <recommendedName>
        <fullName evidence="2">beta-fructofuranosidase</fullName>
        <ecNumber evidence="2">3.2.1.26</ecNumber>
    </recommendedName>
</protein>
<evidence type="ECO:0000259" key="5">
    <source>
        <dbReference type="Pfam" id="PF00251"/>
    </source>
</evidence>
<name>A0A316HHU0_9SPHI</name>
<dbReference type="AlphaFoldDB" id="A0A316HHU0"/>
<comment type="similarity">
    <text evidence="1">Belongs to the glycosyl hydrolase 32 family.</text>
</comment>
<dbReference type="InterPro" id="IPR013320">
    <property type="entry name" value="ConA-like_dom_sf"/>
</dbReference>
<comment type="caution">
    <text evidence="7">The sequence shown here is derived from an EMBL/GenBank/DDBJ whole genome shotgun (WGS) entry which is preliminary data.</text>
</comment>